<protein>
    <recommendedName>
        <fullName evidence="2">Insertion element IS150 protein InsJ-like helix-turn-helix domain-containing protein</fullName>
    </recommendedName>
</protein>
<dbReference type="RefSeq" id="WP_239468744.1">
    <property type="nucleotide sequence ID" value="NZ_CP069793.1"/>
</dbReference>
<dbReference type="GeneID" id="97183637"/>
<dbReference type="InterPro" id="IPR036388">
    <property type="entry name" value="WH-like_DNA-bd_sf"/>
</dbReference>
<dbReference type="InterPro" id="IPR055247">
    <property type="entry name" value="InsJ-like_HTH"/>
</dbReference>
<dbReference type="Pfam" id="PF13518">
    <property type="entry name" value="HTH_28"/>
    <property type="match status" value="1"/>
</dbReference>
<evidence type="ECO:0000256" key="1">
    <source>
        <dbReference type="SAM" id="Coils"/>
    </source>
</evidence>
<sequence length="142" mass="16506">MEKGTNYVKRTQRDYTLTLKLNVVKEIESGKLTLSQAQKQYGIQGDSTIRNWLKRYGNFDWENQIPSNMAKSPEQRILELEAKVRLLEKQKAQLEHQNHIADSKAIIFDMMIDIAEKEYKIDVRKNLKPAQSIVSGKKNKKA</sequence>
<organism evidence="3 4">
    <name type="scientific">Sphingobacterium multivorum</name>
    <dbReference type="NCBI Taxonomy" id="28454"/>
    <lineage>
        <taxon>Bacteria</taxon>
        <taxon>Pseudomonadati</taxon>
        <taxon>Bacteroidota</taxon>
        <taxon>Sphingobacteriia</taxon>
        <taxon>Sphingobacteriales</taxon>
        <taxon>Sphingobacteriaceae</taxon>
        <taxon>Sphingobacterium</taxon>
    </lineage>
</organism>
<proteinExistence type="predicted"/>
<accession>A0A2X2JIX9</accession>
<feature type="coiled-coil region" evidence="1">
    <location>
        <begin position="77"/>
        <end position="104"/>
    </location>
</feature>
<dbReference type="AlphaFoldDB" id="A0A2X2JIX9"/>
<dbReference type="SUPFAM" id="SSF46689">
    <property type="entry name" value="Homeodomain-like"/>
    <property type="match status" value="1"/>
</dbReference>
<gene>
    <name evidence="3" type="ORF">NCTC11343_04020</name>
</gene>
<reference evidence="3 4" key="1">
    <citation type="submission" date="2018-06" db="EMBL/GenBank/DDBJ databases">
        <authorList>
            <consortium name="Pathogen Informatics"/>
            <person name="Doyle S."/>
        </authorList>
    </citation>
    <scope>NUCLEOTIDE SEQUENCE [LARGE SCALE GENOMIC DNA]</scope>
    <source>
        <strain evidence="3 4">NCTC11343</strain>
    </source>
</reference>
<name>A0A2X2JIX9_SPHMU</name>
<keyword evidence="1" id="KW-0175">Coiled coil</keyword>
<evidence type="ECO:0000313" key="4">
    <source>
        <dbReference type="Proteomes" id="UP000251241"/>
    </source>
</evidence>
<dbReference type="InterPro" id="IPR009057">
    <property type="entry name" value="Homeodomain-like_sf"/>
</dbReference>
<dbReference type="Gene3D" id="1.10.10.10">
    <property type="entry name" value="Winged helix-like DNA-binding domain superfamily/Winged helix DNA-binding domain"/>
    <property type="match status" value="1"/>
</dbReference>
<dbReference type="Proteomes" id="UP000251241">
    <property type="component" value="Unassembled WGS sequence"/>
</dbReference>
<dbReference type="EMBL" id="UAUU01000011">
    <property type="protein sequence ID" value="SPZ91971.1"/>
    <property type="molecule type" value="Genomic_DNA"/>
</dbReference>
<evidence type="ECO:0000259" key="2">
    <source>
        <dbReference type="Pfam" id="PF13518"/>
    </source>
</evidence>
<evidence type="ECO:0000313" key="3">
    <source>
        <dbReference type="EMBL" id="SPZ91971.1"/>
    </source>
</evidence>
<feature type="domain" description="Insertion element IS150 protein InsJ-like helix-turn-helix" evidence="2">
    <location>
        <begin position="20"/>
        <end position="58"/>
    </location>
</feature>